<gene>
    <name evidence="11" type="ORF">TBIB3V08_LOCUS5020</name>
</gene>
<keyword evidence="3" id="KW-0813">Transport</keyword>
<evidence type="ECO:0000256" key="7">
    <source>
        <dbReference type="ARBA" id="ARBA00023136"/>
    </source>
</evidence>
<dbReference type="PANTHER" id="PTHR30294">
    <property type="entry name" value="MEMBRANE COMPONENT OF ABC TRANSPORTER YHHJ-RELATED"/>
    <property type="match status" value="1"/>
</dbReference>
<evidence type="ECO:0000313" key="11">
    <source>
        <dbReference type="EMBL" id="CAD7442592.1"/>
    </source>
</evidence>
<comment type="similarity">
    <text evidence="2">Belongs to the ABC-2 integral membrane protein family.</text>
</comment>
<protein>
    <recommendedName>
        <fullName evidence="10">ABC transmembrane type-2 domain-containing protein</fullName>
    </recommendedName>
</protein>
<keyword evidence="4" id="KW-1003">Cell membrane</keyword>
<sequence>MTQGLRGWILSSGNGVMTQGEGGIDYDYQNIWDHLVNITQDGNKTVIITTHYIEETRQAGMIGLMRGGRFLAEESPEQLMAHHMCDTLEDVFLKLSKMQNQKKRRRSSFMQEVMGPLPPETEVRFKSSEDSSRVSLSIIRVIYLGKTCLTSLSLFADLCVVCGATKSLFVPSTIRGRLLGMARIHMTSPRPQTKPPPRAIPGGSQSFRVRSPRPCEVVYEMFVEPSWVDHKVTKILVGKDQRPVCLQNLPEVDTMSEISGEYGDNTSISIKDMKFNVEMEVISNMPPEDDVPTNVVDPMQLTLSRMKALIWKNFLWMWRNVGVMLFIFLLPVLQIILFCLSIGRDPLGLHLAVFNQELNDSSVPCVPSKGCDYNTLSCRYLGHLIERHVELDYFDDLESAKHAVESGLAWGTMHFSQNYSDSLVRRLENVRGADELTIDNSDIHIWMDMSNQQIGQLLNRDLILSYVNFTRDILSSCNYTPQVAEVPIRFNNPVYGDRIPNFTDFAAPGVILTNLSNKYIELRSQLFFRNKLFFLTQTDRPANWSRLFFYSVDRLFLGLSGPHRGKGSIVSLGEIIFFLSVALTSGAMLIERNEGMLERSLVSGITGTEILFSHVVTQFVVMCGQTAMVLIFSFVVFNITCRGDITTVSALTVLTGLCGMCFGFVVSCLCDTERTATYLALGSFLPIVMLCGIIWPVEGMHYSLKFISFILPLTKSTESLRTILARGWSISQPTVYFGFVATLIWMAVFLTISILVLKFRKG</sequence>
<dbReference type="AlphaFoldDB" id="A0A7R9I207"/>
<evidence type="ECO:0000256" key="2">
    <source>
        <dbReference type="ARBA" id="ARBA00007783"/>
    </source>
</evidence>
<evidence type="ECO:0000256" key="8">
    <source>
        <dbReference type="SAM" id="MobiDB-lite"/>
    </source>
</evidence>
<dbReference type="InterPro" id="IPR013525">
    <property type="entry name" value="ABC2_TM"/>
</dbReference>
<dbReference type="GO" id="GO:0005886">
    <property type="term" value="C:plasma membrane"/>
    <property type="evidence" value="ECO:0007669"/>
    <property type="project" value="UniProtKB-SubCell"/>
</dbReference>
<dbReference type="SUPFAM" id="SSF52540">
    <property type="entry name" value="P-loop containing nucleoside triphosphate hydrolases"/>
    <property type="match status" value="1"/>
</dbReference>
<organism evidence="11">
    <name type="scientific">Timema bartmani</name>
    <dbReference type="NCBI Taxonomy" id="61472"/>
    <lineage>
        <taxon>Eukaryota</taxon>
        <taxon>Metazoa</taxon>
        <taxon>Ecdysozoa</taxon>
        <taxon>Arthropoda</taxon>
        <taxon>Hexapoda</taxon>
        <taxon>Insecta</taxon>
        <taxon>Pterygota</taxon>
        <taxon>Neoptera</taxon>
        <taxon>Polyneoptera</taxon>
        <taxon>Phasmatodea</taxon>
        <taxon>Timematodea</taxon>
        <taxon>Timematoidea</taxon>
        <taxon>Timematidae</taxon>
        <taxon>Timema</taxon>
    </lineage>
</organism>
<evidence type="ECO:0000256" key="6">
    <source>
        <dbReference type="ARBA" id="ARBA00022989"/>
    </source>
</evidence>
<feature type="transmembrane region" description="Helical" evidence="9">
    <location>
        <begin position="569"/>
        <end position="590"/>
    </location>
</feature>
<keyword evidence="7 9" id="KW-0472">Membrane</keyword>
<name>A0A7R9I207_9NEOP</name>
<keyword evidence="5 9" id="KW-0812">Transmembrane</keyword>
<feature type="region of interest" description="Disordered" evidence="8">
    <location>
        <begin position="187"/>
        <end position="206"/>
    </location>
</feature>
<evidence type="ECO:0000256" key="1">
    <source>
        <dbReference type="ARBA" id="ARBA00004651"/>
    </source>
</evidence>
<feature type="transmembrane region" description="Helical" evidence="9">
    <location>
        <begin position="645"/>
        <end position="666"/>
    </location>
</feature>
<evidence type="ECO:0000256" key="9">
    <source>
        <dbReference type="SAM" id="Phobius"/>
    </source>
</evidence>
<dbReference type="Pfam" id="PF01061">
    <property type="entry name" value="ABC2_membrane"/>
    <property type="match status" value="1"/>
</dbReference>
<dbReference type="Gene3D" id="3.40.50.300">
    <property type="entry name" value="P-loop containing nucleotide triphosphate hydrolases"/>
    <property type="match status" value="1"/>
</dbReference>
<feature type="transmembrane region" description="Helical" evidence="9">
    <location>
        <begin position="735"/>
        <end position="757"/>
    </location>
</feature>
<feature type="domain" description="ABC transmembrane type-2" evidence="10">
    <location>
        <begin position="532"/>
        <end position="760"/>
    </location>
</feature>
<accession>A0A7R9I207</accession>
<dbReference type="InterPro" id="IPR051449">
    <property type="entry name" value="ABC-2_transporter_component"/>
</dbReference>
<reference evidence="11" key="1">
    <citation type="submission" date="2020-11" db="EMBL/GenBank/DDBJ databases">
        <authorList>
            <person name="Tran Van P."/>
        </authorList>
    </citation>
    <scope>NUCLEOTIDE SEQUENCE</scope>
</reference>
<keyword evidence="6 9" id="KW-1133">Transmembrane helix</keyword>
<evidence type="ECO:0000256" key="3">
    <source>
        <dbReference type="ARBA" id="ARBA00022448"/>
    </source>
</evidence>
<dbReference type="EMBL" id="OD565778">
    <property type="protein sequence ID" value="CAD7442592.1"/>
    <property type="molecule type" value="Genomic_DNA"/>
</dbReference>
<comment type="subcellular location">
    <subcellularLocation>
        <location evidence="1">Cell membrane</location>
        <topology evidence="1">Multi-pass membrane protein</topology>
    </subcellularLocation>
</comment>
<feature type="transmembrane region" description="Helical" evidence="9">
    <location>
        <begin position="321"/>
        <end position="343"/>
    </location>
</feature>
<evidence type="ECO:0000256" key="4">
    <source>
        <dbReference type="ARBA" id="ARBA00022475"/>
    </source>
</evidence>
<evidence type="ECO:0000259" key="10">
    <source>
        <dbReference type="PROSITE" id="PS51012"/>
    </source>
</evidence>
<evidence type="ECO:0000256" key="5">
    <source>
        <dbReference type="ARBA" id="ARBA00022692"/>
    </source>
</evidence>
<proteinExistence type="inferred from homology"/>
<dbReference type="InterPro" id="IPR027417">
    <property type="entry name" value="P-loop_NTPase"/>
</dbReference>
<dbReference type="PANTHER" id="PTHR30294:SF38">
    <property type="entry name" value="TRANSPORT PERMEASE PROTEIN"/>
    <property type="match status" value="1"/>
</dbReference>
<dbReference type="InterPro" id="IPR047817">
    <property type="entry name" value="ABC2_TM_bact-type"/>
</dbReference>
<feature type="transmembrane region" description="Helical" evidence="9">
    <location>
        <begin position="678"/>
        <end position="697"/>
    </location>
</feature>
<dbReference type="PROSITE" id="PS51012">
    <property type="entry name" value="ABC_TM2"/>
    <property type="match status" value="1"/>
</dbReference>
<dbReference type="GO" id="GO:0140359">
    <property type="term" value="F:ABC-type transporter activity"/>
    <property type="evidence" value="ECO:0007669"/>
    <property type="project" value="InterPro"/>
</dbReference>
<feature type="transmembrane region" description="Helical" evidence="9">
    <location>
        <begin position="611"/>
        <end position="639"/>
    </location>
</feature>